<name>A0A518GEW3_9BACT</name>
<gene>
    <name evidence="1" type="ORF">Q31a_55330</name>
</gene>
<proteinExistence type="predicted"/>
<reference evidence="1 2" key="1">
    <citation type="submission" date="2019-02" db="EMBL/GenBank/DDBJ databases">
        <title>Deep-cultivation of Planctomycetes and their phenomic and genomic characterization uncovers novel biology.</title>
        <authorList>
            <person name="Wiegand S."/>
            <person name="Jogler M."/>
            <person name="Boedeker C."/>
            <person name="Pinto D."/>
            <person name="Vollmers J."/>
            <person name="Rivas-Marin E."/>
            <person name="Kohn T."/>
            <person name="Peeters S.H."/>
            <person name="Heuer A."/>
            <person name="Rast P."/>
            <person name="Oberbeckmann S."/>
            <person name="Bunk B."/>
            <person name="Jeske O."/>
            <person name="Meyerdierks A."/>
            <person name="Storesund J.E."/>
            <person name="Kallscheuer N."/>
            <person name="Luecker S."/>
            <person name="Lage O.M."/>
            <person name="Pohl T."/>
            <person name="Merkel B.J."/>
            <person name="Hornburger P."/>
            <person name="Mueller R.-W."/>
            <person name="Bruemmer F."/>
            <person name="Labrenz M."/>
            <person name="Spormann A.M."/>
            <person name="Op den Camp H."/>
            <person name="Overmann J."/>
            <person name="Amann R."/>
            <person name="Jetten M.S.M."/>
            <person name="Mascher T."/>
            <person name="Medema M.H."/>
            <person name="Devos D.P."/>
            <person name="Kaster A.-K."/>
            <person name="Ovreas L."/>
            <person name="Rohde M."/>
            <person name="Galperin M.Y."/>
            <person name="Jogler C."/>
        </authorList>
    </citation>
    <scope>NUCLEOTIDE SEQUENCE [LARGE SCALE GENOMIC DNA]</scope>
    <source>
        <strain evidence="1 2">Q31a</strain>
    </source>
</reference>
<dbReference type="AlphaFoldDB" id="A0A518GEW3"/>
<organism evidence="1 2">
    <name type="scientific">Aureliella helgolandensis</name>
    <dbReference type="NCBI Taxonomy" id="2527968"/>
    <lineage>
        <taxon>Bacteria</taxon>
        <taxon>Pseudomonadati</taxon>
        <taxon>Planctomycetota</taxon>
        <taxon>Planctomycetia</taxon>
        <taxon>Pirellulales</taxon>
        <taxon>Pirellulaceae</taxon>
        <taxon>Aureliella</taxon>
    </lineage>
</organism>
<dbReference type="KEGG" id="ahel:Q31a_55330"/>
<protein>
    <submittedName>
        <fullName evidence="1">Uncharacterized protein</fullName>
    </submittedName>
</protein>
<dbReference type="Proteomes" id="UP000318017">
    <property type="component" value="Chromosome"/>
</dbReference>
<dbReference type="OrthoDB" id="9801244at2"/>
<sequence>MPSMRVRLILLRWGVSVACLLCLGLSLGNAQVMLGCPNLTESSGVCVGTLQRSTLDAELGPDAPQGRVIWSHNDSGGKAALFGFSPDGEWLAHVVLEGAKAVDWEDICAFEQAGRHFLAVADVGDNSRRRERVEVYVIEEPVFELPKNLSADGKASNNDIPLAMRKPNLMLRQPLWGVLRLKFDTGPVDCESIAFDPRAQAFLLPSKELLGCRLFSMDATEIKGEQTRVATSRESLFLPMVSGADISPDGRLLALNTYGPACIVRRPDARKSWLLAEGETVEGATKEIVSVPARKQGESICFAADGEHLLLTSEFLPTPLHRVKIPAELLEVDDAP</sequence>
<evidence type="ECO:0000313" key="2">
    <source>
        <dbReference type="Proteomes" id="UP000318017"/>
    </source>
</evidence>
<evidence type="ECO:0000313" key="1">
    <source>
        <dbReference type="EMBL" id="QDV27146.1"/>
    </source>
</evidence>
<accession>A0A518GEW3</accession>
<dbReference type="EMBL" id="CP036298">
    <property type="protein sequence ID" value="QDV27146.1"/>
    <property type="molecule type" value="Genomic_DNA"/>
</dbReference>
<dbReference type="SUPFAM" id="SSF69304">
    <property type="entry name" value="Tricorn protease N-terminal domain"/>
    <property type="match status" value="1"/>
</dbReference>
<dbReference type="RefSeq" id="WP_145084085.1">
    <property type="nucleotide sequence ID" value="NZ_CP036298.1"/>
</dbReference>
<keyword evidence="2" id="KW-1185">Reference proteome</keyword>